<proteinExistence type="predicted"/>
<dbReference type="Pfam" id="PF11697">
    <property type="entry name" value="DUF3293"/>
    <property type="match status" value="1"/>
</dbReference>
<gene>
    <name evidence="1" type="ORF">CLV84_1853</name>
</gene>
<dbReference type="EMBL" id="PTJC01000005">
    <property type="protein sequence ID" value="PPK88879.1"/>
    <property type="molecule type" value="Genomic_DNA"/>
</dbReference>
<dbReference type="AlphaFoldDB" id="A0A2S6IBQ5"/>
<evidence type="ECO:0000313" key="1">
    <source>
        <dbReference type="EMBL" id="PPK88879.1"/>
    </source>
</evidence>
<keyword evidence="2" id="KW-1185">Reference proteome</keyword>
<dbReference type="InterPro" id="IPR021710">
    <property type="entry name" value="DUF3293"/>
</dbReference>
<name>A0A2S6IBQ5_9BACT</name>
<reference evidence="1 2" key="1">
    <citation type="submission" date="2018-02" db="EMBL/GenBank/DDBJ databases">
        <title>Genomic Encyclopedia of Archaeal and Bacterial Type Strains, Phase II (KMG-II): from individual species to whole genera.</title>
        <authorList>
            <person name="Goeker M."/>
        </authorList>
    </citation>
    <scope>NUCLEOTIDE SEQUENCE [LARGE SCALE GENOMIC DNA]</scope>
    <source>
        <strain evidence="1 2">DSM 29526</strain>
    </source>
</reference>
<protein>
    <submittedName>
        <fullName evidence="1">Uncharacterized protein DUF3293</fullName>
    </submittedName>
</protein>
<dbReference type="Proteomes" id="UP000237662">
    <property type="component" value="Unassembled WGS sequence"/>
</dbReference>
<organism evidence="1 2">
    <name type="scientific">Neolewinella xylanilytica</name>
    <dbReference type="NCBI Taxonomy" id="1514080"/>
    <lineage>
        <taxon>Bacteria</taxon>
        <taxon>Pseudomonadati</taxon>
        <taxon>Bacteroidota</taxon>
        <taxon>Saprospiria</taxon>
        <taxon>Saprospirales</taxon>
        <taxon>Lewinellaceae</taxon>
        <taxon>Neolewinella</taxon>
    </lineage>
</organism>
<dbReference type="RefSeq" id="WP_104419407.1">
    <property type="nucleotide sequence ID" value="NZ_PTJC01000005.1"/>
</dbReference>
<sequence length="144" mass="16488">MSLTSPDEQNGLPDERLARAYREADYRVNDTVLRIDEPHPDFDRLLSERQCTYYFFLTAFNPRSTKLPPSVNEARHRTLLTLVAGRGWAYLSASGADPKNDWEEETGLCLLDPPREEALEVARLYEQHAIVEGRRGATPVLTWL</sequence>
<accession>A0A2S6IBQ5</accession>
<dbReference type="OrthoDB" id="1493624at2"/>
<evidence type="ECO:0000313" key="2">
    <source>
        <dbReference type="Proteomes" id="UP000237662"/>
    </source>
</evidence>
<comment type="caution">
    <text evidence="1">The sequence shown here is derived from an EMBL/GenBank/DDBJ whole genome shotgun (WGS) entry which is preliminary data.</text>
</comment>